<dbReference type="AlphaFoldDB" id="A0A517YJ89"/>
<organism evidence="6 7">
    <name type="scientific">Anatilimnocola aggregata</name>
    <dbReference type="NCBI Taxonomy" id="2528021"/>
    <lineage>
        <taxon>Bacteria</taxon>
        <taxon>Pseudomonadati</taxon>
        <taxon>Planctomycetota</taxon>
        <taxon>Planctomycetia</taxon>
        <taxon>Pirellulales</taxon>
        <taxon>Pirellulaceae</taxon>
        <taxon>Anatilimnocola</taxon>
    </lineage>
</organism>
<evidence type="ECO:0000256" key="2">
    <source>
        <dbReference type="ARBA" id="ARBA00023125"/>
    </source>
</evidence>
<keyword evidence="1" id="KW-0229">DNA integration</keyword>
<dbReference type="EMBL" id="CP036274">
    <property type="protein sequence ID" value="QDU30274.1"/>
    <property type="molecule type" value="Genomic_DNA"/>
</dbReference>
<protein>
    <recommendedName>
        <fullName evidence="5">Core-binding (CB) domain-containing protein</fullName>
    </recommendedName>
</protein>
<keyword evidence="2 4" id="KW-0238">DNA-binding</keyword>
<keyword evidence="7" id="KW-1185">Reference proteome</keyword>
<dbReference type="InterPro" id="IPR044068">
    <property type="entry name" value="CB"/>
</dbReference>
<dbReference type="OrthoDB" id="238347at2"/>
<dbReference type="Pfam" id="PF02899">
    <property type="entry name" value="Phage_int_SAM_1"/>
    <property type="match status" value="1"/>
</dbReference>
<dbReference type="Proteomes" id="UP000315017">
    <property type="component" value="Chromosome"/>
</dbReference>
<dbReference type="KEGG" id="aagg:ETAA8_53930"/>
<evidence type="ECO:0000256" key="3">
    <source>
        <dbReference type="ARBA" id="ARBA00023172"/>
    </source>
</evidence>
<dbReference type="InterPro" id="IPR010998">
    <property type="entry name" value="Integrase_recombinase_N"/>
</dbReference>
<dbReference type="GO" id="GO:0015074">
    <property type="term" value="P:DNA integration"/>
    <property type="evidence" value="ECO:0007669"/>
    <property type="project" value="UniProtKB-KW"/>
</dbReference>
<dbReference type="RefSeq" id="WP_145095462.1">
    <property type="nucleotide sequence ID" value="NZ_CP036274.1"/>
</dbReference>
<dbReference type="GO" id="GO:0006310">
    <property type="term" value="P:DNA recombination"/>
    <property type="evidence" value="ECO:0007669"/>
    <property type="project" value="UniProtKB-KW"/>
</dbReference>
<reference evidence="6 7" key="1">
    <citation type="submission" date="2019-02" db="EMBL/GenBank/DDBJ databases">
        <title>Deep-cultivation of Planctomycetes and their phenomic and genomic characterization uncovers novel biology.</title>
        <authorList>
            <person name="Wiegand S."/>
            <person name="Jogler M."/>
            <person name="Boedeker C."/>
            <person name="Pinto D."/>
            <person name="Vollmers J."/>
            <person name="Rivas-Marin E."/>
            <person name="Kohn T."/>
            <person name="Peeters S.H."/>
            <person name="Heuer A."/>
            <person name="Rast P."/>
            <person name="Oberbeckmann S."/>
            <person name="Bunk B."/>
            <person name="Jeske O."/>
            <person name="Meyerdierks A."/>
            <person name="Storesund J.E."/>
            <person name="Kallscheuer N."/>
            <person name="Luecker S."/>
            <person name="Lage O.M."/>
            <person name="Pohl T."/>
            <person name="Merkel B.J."/>
            <person name="Hornburger P."/>
            <person name="Mueller R.-W."/>
            <person name="Bruemmer F."/>
            <person name="Labrenz M."/>
            <person name="Spormann A.M."/>
            <person name="Op den Camp H."/>
            <person name="Overmann J."/>
            <person name="Amann R."/>
            <person name="Jetten M.S.M."/>
            <person name="Mascher T."/>
            <person name="Medema M.H."/>
            <person name="Devos D.P."/>
            <person name="Kaster A.-K."/>
            <person name="Ovreas L."/>
            <person name="Rohde M."/>
            <person name="Galperin M.Y."/>
            <person name="Jogler C."/>
        </authorList>
    </citation>
    <scope>NUCLEOTIDE SEQUENCE [LARGE SCALE GENOMIC DNA]</scope>
    <source>
        <strain evidence="6 7">ETA_A8</strain>
    </source>
</reference>
<dbReference type="InterPro" id="IPR011010">
    <property type="entry name" value="DNA_brk_join_enz"/>
</dbReference>
<dbReference type="InterPro" id="IPR004107">
    <property type="entry name" value="Integrase_SAM-like_N"/>
</dbReference>
<dbReference type="GO" id="GO:0003677">
    <property type="term" value="F:DNA binding"/>
    <property type="evidence" value="ECO:0007669"/>
    <property type="project" value="UniProtKB-UniRule"/>
</dbReference>
<feature type="domain" description="Core-binding (CB)" evidence="5">
    <location>
        <begin position="3"/>
        <end position="88"/>
    </location>
</feature>
<keyword evidence="3" id="KW-0233">DNA recombination</keyword>
<evidence type="ECO:0000313" key="6">
    <source>
        <dbReference type="EMBL" id="QDU30274.1"/>
    </source>
</evidence>
<dbReference type="Gene3D" id="1.10.443.10">
    <property type="entry name" value="Intergrase catalytic core"/>
    <property type="match status" value="1"/>
</dbReference>
<dbReference type="InterPro" id="IPR013762">
    <property type="entry name" value="Integrase-like_cat_sf"/>
</dbReference>
<dbReference type="SUPFAM" id="SSF56349">
    <property type="entry name" value="DNA breaking-rejoining enzymes"/>
    <property type="match status" value="1"/>
</dbReference>
<evidence type="ECO:0000256" key="1">
    <source>
        <dbReference type="ARBA" id="ARBA00022908"/>
    </source>
</evidence>
<gene>
    <name evidence="6" type="ORF">ETAA8_53930</name>
</gene>
<evidence type="ECO:0000256" key="4">
    <source>
        <dbReference type="PROSITE-ProRule" id="PRU01248"/>
    </source>
</evidence>
<name>A0A517YJ89_9BACT</name>
<dbReference type="Gene3D" id="1.10.150.130">
    <property type="match status" value="1"/>
</dbReference>
<evidence type="ECO:0000259" key="5">
    <source>
        <dbReference type="PROSITE" id="PS51900"/>
    </source>
</evidence>
<proteinExistence type="predicted"/>
<evidence type="ECO:0000313" key="7">
    <source>
        <dbReference type="Proteomes" id="UP000315017"/>
    </source>
</evidence>
<sequence length="348" mass="40004">MQTSLKTAVTSYLQAGTLAKGTKAEYQTTLNKWQQWENGVSLEKLGREEIREFLDWVHSRAVAVDGSNPGRTANKARAHLRAIMAWAWDQDLLDSLPRFPKPMEQRDVAGRHYLTKAELNALYFATYQMKRPRGWYEPHPIGRYWRCALVLFFNYGLDTGTIWKSTLSHVPILYRQVCWDKQSPDRDIKQQSPWGWLFYKRVKTGKTFYRPMNRAVHSQVRSLLPQQVPPEDPVFLGGGSRPNARFEELCRLAGIKAKLDIESGTKQPWELKDLRKTCATYYDEHMPESSIEILGHSVGGITYRHCAYRAPLAFKAIMTMPQPSAFHSLVKGQEGQCPCCRRSFAEST</sequence>
<dbReference type="PROSITE" id="PS51900">
    <property type="entry name" value="CB"/>
    <property type="match status" value="1"/>
</dbReference>
<accession>A0A517YJ89</accession>